<protein>
    <submittedName>
        <fullName evidence="2">Uncharacterized protein</fullName>
    </submittedName>
</protein>
<feature type="region of interest" description="Disordered" evidence="1">
    <location>
        <begin position="1"/>
        <end position="27"/>
    </location>
</feature>
<name>A0A6G1H0Y7_9PEZI</name>
<gene>
    <name evidence="2" type="ORF">K402DRAFT_404153</name>
</gene>
<keyword evidence="3" id="KW-1185">Reference proteome</keyword>
<evidence type="ECO:0000256" key="1">
    <source>
        <dbReference type="SAM" id="MobiDB-lite"/>
    </source>
</evidence>
<dbReference type="EMBL" id="ML977155">
    <property type="protein sequence ID" value="KAF1986845.1"/>
    <property type="molecule type" value="Genomic_DNA"/>
</dbReference>
<reference evidence="2" key="1">
    <citation type="journal article" date="2020" name="Stud. Mycol.">
        <title>101 Dothideomycetes genomes: a test case for predicting lifestyles and emergence of pathogens.</title>
        <authorList>
            <person name="Haridas S."/>
            <person name="Albert R."/>
            <person name="Binder M."/>
            <person name="Bloem J."/>
            <person name="Labutti K."/>
            <person name="Salamov A."/>
            <person name="Andreopoulos B."/>
            <person name="Baker S."/>
            <person name="Barry K."/>
            <person name="Bills G."/>
            <person name="Bluhm B."/>
            <person name="Cannon C."/>
            <person name="Castanera R."/>
            <person name="Culley D."/>
            <person name="Daum C."/>
            <person name="Ezra D."/>
            <person name="Gonzalez J."/>
            <person name="Henrissat B."/>
            <person name="Kuo A."/>
            <person name="Liang C."/>
            <person name="Lipzen A."/>
            <person name="Lutzoni F."/>
            <person name="Magnuson J."/>
            <person name="Mondo S."/>
            <person name="Nolan M."/>
            <person name="Ohm R."/>
            <person name="Pangilinan J."/>
            <person name="Park H.-J."/>
            <person name="Ramirez L."/>
            <person name="Alfaro M."/>
            <person name="Sun H."/>
            <person name="Tritt A."/>
            <person name="Yoshinaga Y."/>
            <person name="Zwiers L.-H."/>
            <person name="Turgeon B."/>
            <person name="Goodwin S."/>
            <person name="Spatafora J."/>
            <person name="Crous P."/>
            <person name="Grigoriev I."/>
        </authorList>
    </citation>
    <scope>NUCLEOTIDE SEQUENCE</scope>
    <source>
        <strain evidence="2">CBS 113979</strain>
    </source>
</reference>
<evidence type="ECO:0000313" key="2">
    <source>
        <dbReference type="EMBL" id="KAF1986845.1"/>
    </source>
</evidence>
<dbReference type="AlphaFoldDB" id="A0A6G1H0Y7"/>
<dbReference type="Proteomes" id="UP000800041">
    <property type="component" value="Unassembled WGS sequence"/>
</dbReference>
<organism evidence="2 3">
    <name type="scientific">Aulographum hederae CBS 113979</name>
    <dbReference type="NCBI Taxonomy" id="1176131"/>
    <lineage>
        <taxon>Eukaryota</taxon>
        <taxon>Fungi</taxon>
        <taxon>Dikarya</taxon>
        <taxon>Ascomycota</taxon>
        <taxon>Pezizomycotina</taxon>
        <taxon>Dothideomycetes</taxon>
        <taxon>Pleosporomycetidae</taxon>
        <taxon>Aulographales</taxon>
        <taxon>Aulographaceae</taxon>
    </lineage>
</organism>
<evidence type="ECO:0000313" key="3">
    <source>
        <dbReference type="Proteomes" id="UP000800041"/>
    </source>
</evidence>
<sequence>MKREACSPAIKSKNHTPDQHPSPGNSIQPIFSVAGGMEEDGSSLVGSGSGIQVLRAWPWFFTTPWDLMEMGVCIDHQAVTVAQTKMAVKKRLWRKVSKNQIEKRGIGKTNLLGENGGEYSPICVQAQPDVDSSRCCLLRDESWNRRTLRVKQNMVQFPPKSFP</sequence>
<accession>A0A6G1H0Y7</accession>
<proteinExistence type="predicted"/>